<evidence type="ECO:0000313" key="10">
    <source>
        <dbReference type="Proteomes" id="UP000663929"/>
    </source>
</evidence>
<dbReference type="Pfam" id="PF00158">
    <property type="entry name" value="Sigma54_activat"/>
    <property type="match status" value="1"/>
</dbReference>
<dbReference type="Gene3D" id="1.10.8.60">
    <property type="match status" value="1"/>
</dbReference>
<proteinExistence type="predicted"/>
<dbReference type="InterPro" id="IPR003593">
    <property type="entry name" value="AAA+_ATPase"/>
</dbReference>
<dbReference type="SUPFAM" id="SSF52172">
    <property type="entry name" value="CheY-like"/>
    <property type="match status" value="1"/>
</dbReference>
<dbReference type="AlphaFoldDB" id="A0A8A4TWK2"/>
<dbReference type="RefSeq" id="WP_237384413.1">
    <property type="nucleotide sequence ID" value="NZ_CP071793.1"/>
</dbReference>
<evidence type="ECO:0000313" key="9">
    <source>
        <dbReference type="EMBL" id="QTD54319.1"/>
    </source>
</evidence>
<feature type="domain" description="Sigma-54 factor interaction" evidence="7">
    <location>
        <begin position="140"/>
        <end position="365"/>
    </location>
</feature>
<evidence type="ECO:0000256" key="6">
    <source>
        <dbReference type="PROSITE-ProRule" id="PRU00169"/>
    </source>
</evidence>
<evidence type="ECO:0000259" key="7">
    <source>
        <dbReference type="PROSITE" id="PS50045"/>
    </source>
</evidence>
<dbReference type="PROSITE" id="PS50110">
    <property type="entry name" value="RESPONSE_REGULATORY"/>
    <property type="match status" value="1"/>
</dbReference>
<keyword evidence="3" id="KW-0805">Transcription regulation</keyword>
<evidence type="ECO:0000259" key="8">
    <source>
        <dbReference type="PROSITE" id="PS50110"/>
    </source>
</evidence>
<dbReference type="GO" id="GO:0006355">
    <property type="term" value="P:regulation of DNA-templated transcription"/>
    <property type="evidence" value="ECO:0007669"/>
    <property type="project" value="InterPro"/>
</dbReference>
<dbReference type="Gene3D" id="3.40.50.2300">
    <property type="match status" value="1"/>
</dbReference>
<feature type="domain" description="Response regulatory" evidence="8">
    <location>
        <begin position="3"/>
        <end position="117"/>
    </location>
</feature>
<keyword evidence="6" id="KW-0597">Phosphoprotein</keyword>
<keyword evidence="4" id="KW-0238">DNA-binding</keyword>
<dbReference type="SUPFAM" id="SSF52540">
    <property type="entry name" value="P-loop containing nucleoside triphosphate hydrolases"/>
    <property type="match status" value="1"/>
</dbReference>
<keyword evidence="2" id="KW-0067">ATP-binding</keyword>
<dbReference type="Pfam" id="PF00072">
    <property type="entry name" value="Response_reg"/>
    <property type="match status" value="1"/>
</dbReference>
<keyword evidence="1" id="KW-0547">Nucleotide-binding</keyword>
<accession>A0A8A4TWK2</accession>
<dbReference type="InterPro" id="IPR058031">
    <property type="entry name" value="AAA_lid_NorR"/>
</dbReference>
<keyword evidence="10" id="KW-1185">Reference proteome</keyword>
<dbReference type="SMART" id="SM00448">
    <property type="entry name" value="REC"/>
    <property type="match status" value="1"/>
</dbReference>
<keyword evidence="5" id="KW-0804">Transcription</keyword>
<dbReference type="Pfam" id="PF02954">
    <property type="entry name" value="HTH_8"/>
    <property type="match status" value="1"/>
</dbReference>
<dbReference type="GO" id="GO:0005524">
    <property type="term" value="F:ATP binding"/>
    <property type="evidence" value="ECO:0007669"/>
    <property type="project" value="UniProtKB-KW"/>
</dbReference>
<dbReference type="SUPFAM" id="SSF46689">
    <property type="entry name" value="Homeodomain-like"/>
    <property type="match status" value="1"/>
</dbReference>
<evidence type="ECO:0000256" key="3">
    <source>
        <dbReference type="ARBA" id="ARBA00023015"/>
    </source>
</evidence>
<dbReference type="InterPro" id="IPR011006">
    <property type="entry name" value="CheY-like_superfamily"/>
</dbReference>
<dbReference type="GO" id="GO:0000160">
    <property type="term" value="P:phosphorelay signal transduction system"/>
    <property type="evidence" value="ECO:0007669"/>
    <property type="project" value="InterPro"/>
</dbReference>
<dbReference type="GO" id="GO:0043565">
    <property type="term" value="F:sequence-specific DNA binding"/>
    <property type="evidence" value="ECO:0007669"/>
    <property type="project" value="InterPro"/>
</dbReference>
<dbReference type="PROSITE" id="PS00676">
    <property type="entry name" value="SIGMA54_INTERACT_2"/>
    <property type="match status" value="1"/>
</dbReference>
<dbReference type="InterPro" id="IPR002078">
    <property type="entry name" value="Sigma_54_int"/>
</dbReference>
<dbReference type="EMBL" id="CP071793">
    <property type="protein sequence ID" value="QTD54319.1"/>
    <property type="molecule type" value="Genomic_DNA"/>
</dbReference>
<reference evidence="9" key="1">
    <citation type="submission" date="2021-03" db="EMBL/GenBank/DDBJ databases">
        <title>Acanthopleuribacteraceae sp. M133.</title>
        <authorList>
            <person name="Wang G."/>
        </authorList>
    </citation>
    <scope>NUCLEOTIDE SEQUENCE</scope>
    <source>
        <strain evidence="9">M133</strain>
    </source>
</reference>
<evidence type="ECO:0000256" key="2">
    <source>
        <dbReference type="ARBA" id="ARBA00022840"/>
    </source>
</evidence>
<dbReference type="InterPro" id="IPR025943">
    <property type="entry name" value="Sigma_54_int_dom_ATP-bd_2"/>
</dbReference>
<dbReference type="FunFam" id="3.40.50.300:FF:000006">
    <property type="entry name" value="DNA-binding transcriptional regulator NtrC"/>
    <property type="match status" value="1"/>
</dbReference>
<organism evidence="9 10">
    <name type="scientific">Sulfidibacter corallicola</name>
    <dbReference type="NCBI Taxonomy" id="2818388"/>
    <lineage>
        <taxon>Bacteria</taxon>
        <taxon>Pseudomonadati</taxon>
        <taxon>Acidobacteriota</taxon>
        <taxon>Holophagae</taxon>
        <taxon>Acanthopleuribacterales</taxon>
        <taxon>Acanthopleuribacteraceae</taxon>
        <taxon>Sulfidibacter</taxon>
    </lineage>
</organism>
<dbReference type="PANTHER" id="PTHR32071">
    <property type="entry name" value="TRANSCRIPTIONAL REGULATORY PROTEIN"/>
    <property type="match status" value="1"/>
</dbReference>
<dbReference type="InterPro" id="IPR001789">
    <property type="entry name" value="Sig_transdc_resp-reg_receiver"/>
</dbReference>
<dbReference type="InterPro" id="IPR027417">
    <property type="entry name" value="P-loop_NTPase"/>
</dbReference>
<dbReference type="SMART" id="SM00382">
    <property type="entry name" value="AAA"/>
    <property type="match status" value="1"/>
</dbReference>
<dbReference type="InterPro" id="IPR009057">
    <property type="entry name" value="Homeodomain-like_sf"/>
</dbReference>
<evidence type="ECO:0000256" key="4">
    <source>
        <dbReference type="ARBA" id="ARBA00023125"/>
    </source>
</evidence>
<dbReference type="KEGG" id="scor:J3U87_17885"/>
<dbReference type="Gene3D" id="3.40.50.300">
    <property type="entry name" value="P-loop containing nucleotide triphosphate hydrolases"/>
    <property type="match status" value="1"/>
</dbReference>
<evidence type="ECO:0000256" key="1">
    <source>
        <dbReference type="ARBA" id="ARBA00022741"/>
    </source>
</evidence>
<dbReference type="Gene3D" id="1.10.10.60">
    <property type="entry name" value="Homeodomain-like"/>
    <property type="match status" value="1"/>
</dbReference>
<dbReference type="PROSITE" id="PS00688">
    <property type="entry name" value="SIGMA54_INTERACT_3"/>
    <property type="match status" value="1"/>
</dbReference>
<evidence type="ECO:0000256" key="5">
    <source>
        <dbReference type="ARBA" id="ARBA00023163"/>
    </source>
</evidence>
<feature type="modified residue" description="4-aspartylphosphate" evidence="6">
    <location>
        <position position="52"/>
    </location>
</feature>
<sequence length="452" mass="50541">MDSILLIEDRPGLRQVYAEFLRNLGYMVVEAGSVEDAHKAMAVREFSLVLTDYMLPGANGMDFLKQLKERDPDYLVILMTAFGEIKLAVEATRAGAFDFLEKPIDLDHLKIVIERALEHRRLRRKDTFHEAQSVTESEEIIGQAPALKAALAMAKKVAPSDANCLLLGESGVGKELFAKYIHGNSRRAVGALVSINCAAIPGELIESELFGHEKGAFTGAVGKKAGLIEMADGGTLFLDEIGEMPLSLQPKLLRVIQAKEFRRVGGSRTLKSDIRVVAATNRDLKTGTREGWFREDLYYRLAVFPIDIPPLRDRRGDLPLLISAILRQARFGHADISPKLLAQLQAYHWPGNVRELKNLLERAIILSQGQPLDVNHFPANLFDSAENVGLRFHLDLNRSFKDNLSRLEGQLERTMIELLLKEESGHRERVARRFGVSVKTLYNRIKALGIQC</sequence>
<dbReference type="Proteomes" id="UP000663929">
    <property type="component" value="Chromosome"/>
</dbReference>
<gene>
    <name evidence="9" type="ORF">J3U87_17885</name>
</gene>
<dbReference type="Pfam" id="PF25601">
    <property type="entry name" value="AAA_lid_14"/>
    <property type="match status" value="1"/>
</dbReference>
<dbReference type="CDD" id="cd00009">
    <property type="entry name" value="AAA"/>
    <property type="match status" value="1"/>
</dbReference>
<dbReference type="InterPro" id="IPR002197">
    <property type="entry name" value="HTH_Fis"/>
</dbReference>
<dbReference type="InterPro" id="IPR025944">
    <property type="entry name" value="Sigma_54_int_dom_CS"/>
</dbReference>
<dbReference type="PROSITE" id="PS50045">
    <property type="entry name" value="SIGMA54_INTERACT_4"/>
    <property type="match status" value="1"/>
</dbReference>
<protein>
    <submittedName>
        <fullName evidence="9">Sigma-54-dependent Fis family transcriptional regulator</fullName>
    </submittedName>
</protein>
<name>A0A8A4TWK2_SULCO</name>